<reference evidence="1 2" key="1">
    <citation type="journal article" date="2021" name="Commun. Biol.">
        <title>The genome of Shorea leprosula (Dipterocarpaceae) highlights the ecological relevance of drought in aseasonal tropical rainforests.</title>
        <authorList>
            <person name="Ng K.K.S."/>
            <person name="Kobayashi M.J."/>
            <person name="Fawcett J.A."/>
            <person name="Hatakeyama M."/>
            <person name="Paape T."/>
            <person name="Ng C.H."/>
            <person name="Ang C.C."/>
            <person name="Tnah L.H."/>
            <person name="Lee C.T."/>
            <person name="Nishiyama T."/>
            <person name="Sese J."/>
            <person name="O'Brien M.J."/>
            <person name="Copetti D."/>
            <person name="Mohd Noor M.I."/>
            <person name="Ong R.C."/>
            <person name="Putra M."/>
            <person name="Sireger I.Z."/>
            <person name="Indrioko S."/>
            <person name="Kosugi Y."/>
            <person name="Izuno A."/>
            <person name="Isagi Y."/>
            <person name="Lee S.L."/>
            <person name="Shimizu K.K."/>
        </authorList>
    </citation>
    <scope>NUCLEOTIDE SEQUENCE [LARGE SCALE GENOMIC DNA]</scope>
    <source>
        <strain evidence="1">214</strain>
    </source>
</reference>
<dbReference type="Proteomes" id="UP001054252">
    <property type="component" value="Unassembled WGS sequence"/>
</dbReference>
<organism evidence="1 2">
    <name type="scientific">Rubroshorea leprosula</name>
    <dbReference type="NCBI Taxonomy" id="152421"/>
    <lineage>
        <taxon>Eukaryota</taxon>
        <taxon>Viridiplantae</taxon>
        <taxon>Streptophyta</taxon>
        <taxon>Embryophyta</taxon>
        <taxon>Tracheophyta</taxon>
        <taxon>Spermatophyta</taxon>
        <taxon>Magnoliopsida</taxon>
        <taxon>eudicotyledons</taxon>
        <taxon>Gunneridae</taxon>
        <taxon>Pentapetalae</taxon>
        <taxon>rosids</taxon>
        <taxon>malvids</taxon>
        <taxon>Malvales</taxon>
        <taxon>Dipterocarpaceae</taxon>
        <taxon>Rubroshorea</taxon>
    </lineage>
</organism>
<accession>A0AAV5JME2</accession>
<dbReference type="EMBL" id="BPVZ01000044">
    <property type="protein sequence ID" value="GKV15864.1"/>
    <property type="molecule type" value="Genomic_DNA"/>
</dbReference>
<keyword evidence="2" id="KW-1185">Reference proteome</keyword>
<comment type="caution">
    <text evidence="1">The sequence shown here is derived from an EMBL/GenBank/DDBJ whole genome shotgun (WGS) entry which is preliminary data.</text>
</comment>
<sequence length="58" mass="6444">MLSIDLSFFQGSEDAAVDEPMDWDKFPPVDDWLASKSGEIAVSQSISANQHKVIYNRG</sequence>
<evidence type="ECO:0000313" key="1">
    <source>
        <dbReference type="EMBL" id="GKV15864.1"/>
    </source>
</evidence>
<evidence type="ECO:0000313" key="2">
    <source>
        <dbReference type="Proteomes" id="UP001054252"/>
    </source>
</evidence>
<gene>
    <name evidence="1" type="ORF">SLEP1_g26606</name>
</gene>
<protein>
    <submittedName>
        <fullName evidence="1">Uncharacterized protein</fullName>
    </submittedName>
</protein>
<dbReference type="AlphaFoldDB" id="A0AAV5JME2"/>
<proteinExistence type="predicted"/>
<name>A0AAV5JME2_9ROSI</name>